<evidence type="ECO:0000313" key="3">
    <source>
        <dbReference type="Proteomes" id="UP000314294"/>
    </source>
</evidence>
<dbReference type="InterPro" id="IPR037658">
    <property type="entry name" value="CBARP"/>
</dbReference>
<sequence length="91" mass="9699">MMGAGPRGRGGVGDGDGPAAGSQGPVLQFFTKLRRHASLEGSSPYFKIKRWKLDSSQRASSLDTRGDGASMETRQRGVICLDNGRVMTNVT</sequence>
<proteinExistence type="predicted"/>
<dbReference type="GO" id="GO:0044325">
    <property type="term" value="F:transmembrane transporter binding"/>
    <property type="evidence" value="ECO:0007669"/>
    <property type="project" value="InterPro"/>
</dbReference>
<gene>
    <name evidence="2" type="primary">Cbarp_0</name>
    <name evidence="2" type="ORF">EYF80_041616</name>
</gene>
<name>A0A4Z2G5Z4_9TELE</name>
<evidence type="ECO:0000313" key="2">
    <source>
        <dbReference type="EMBL" id="TNN48194.1"/>
    </source>
</evidence>
<dbReference type="Proteomes" id="UP000314294">
    <property type="component" value="Unassembled WGS sequence"/>
</dbReference>
<dbReference type="GO" id="GO:0030141">
    <property type="term" value="C:secretory granule"/>
    <property type="evidence" value="ECO:0007669"/>
    <property type="project" value="TreeGrafter"/>
</dbReference>
<dbReference type="EMBL" id="SRLO01000707">
    <property type="protein sequence ID" value="TNN48194.1"/>
    <property type="molecule type" value="Genomic_DNA"/>
</dbReference>
<feature type="region of interest" description="Disordered" evidence="1">
    <location>
        <begin position="1"/>
        <end position="24"/>
    </location>
</feature>
<dbReference type="GO" id="GO:0045955">
    <property type="term" value="P:negative regulation of calcium ion-dependent exocytosis"/>
    <property type="evidence" value="ECO:0007669"/>
    <property type="project" value="TreeGrafter"/>
</dbReference>
<dbReference type="AlphaFoldDB" id="A0A4Z2G5Z4"/>
<keyword evidence="3" id="KW-1185">Reference proteome</keyword>
<evidence type="ECO:0000256" key="1">
    <source>
        <dbReference type="SAM" id="MobiDB-lite"/>
    </source>
</evidence>
<dbReference type="PANTHER" id="PTHR28597">
    <property type="entry name" value="VOLTAGE-DEPENDENT CALCIUM CHANNEL BETA SUBUNIT-ASSOCIATED REGULATORY PROTEIN"/>
    <property type="match status" value="1"/>
</dbReference>
<dbReference type="OrthoDB" id="6247020at2759"/>
<protein>
    <submittedName>
        <fullName evidence="2">Voltage-dependent calcium channel beta subunit-associated regulatory protein</fullName>
    </submittedName>
</protein>
<feature type="compositionally biased region" description="Gly residues" evidence="1">
    <location>
        <begin position="1"/>
        <end position="18"/>
    </location>
</feature>
<accession>A0A4Z2G5Z4</accession>
<organism evidence="2 3">
    <name type="scientific">Liparis tanakae</name>
    <name type="common">Tanaka's snailfish</name>
    <dbReference type="NCBI Taxonomy" id="230148"/>
    <lineage>
        <taxon>Eukaryota</taxon>
        <taxon>Metazoa</taxon>
        <taxon>Chordata</taxon>
        <taxon>Craniata</taxon>
        <taxon>Vertebrata</taxon>
        <taxon>Euteleostomi</taxon>
        <taxon>Actinopterygii</taxon>
        <taxon>Neopterygii</taxon>
        <taxon>Teleostei</taxon>
        <taxon>Neoteleostei</taxon>
        <taxon>Acanthomorphata</taxon>
        <taxon>Eupercaria</taxon>
        <taxon>Perciformes</taxon>
        <taxon>Cottioidei</taxon>
        <taxon>Cottales</taxon>
        <taxon>Liparidae</taxon>
        <taxon>Liparis</taxon>
    </lineage>
</organism>
<comment type="caution">
    <text evidence="2">The sequence shown here is derived from an EMBL/GenBank/DDBJ whole genome shotgun (WGS) entry which is preliminary data.</text>
</comment>
<dbReference type="GO" id="GO:0005886">
    <property type="term" value="C:plasma membrane"/>
    <property type="evidence" value="ECO:0007669"/>
    <property type="project" value="TreeGrafter"/>
</dbReference>
<reference evidence="2 3" key="1">
    <citation type="submission" date="2019-03" db="EMBL/GenBank/DDBJ databases">
        <title>First draft genome of Liparis tanakae, snailfish: a comprehensive survey of snailfish specific genes.</title>
        <authorList>
            <person name="Kim W."/>
            <person name="Song I."/>
            <person name="Jeong J.-H."/>
            <person name="Kim D."/>
            <person name="Kim S."/>
            <person name="Ryu S."/>
            <person name="Song J.Y."/>
            <person name="Lee S.K."/>
        </authorList>
    </citation>
    <scope>NUCLEOTIDE SEQUENCE [LARGE SCALE GENOMIC DNA]</scope>
    <source>
        <tissue evidence="2">Muscle</tissue>
    </source>
</reference>
<dbReference type="PANTHER" id="PTHR28597:SF1">
    <property type="entry name" value="VOLTAGE-DEPENDENT CALCIUM CHANNEL BETA SUBUNIT-ASSOCIATED REGULATORY PROTEIN"/>
    <property type="match status" value="1"/>
</dbReference>